<organism evidence="1 2">
    <name type="scientific">Trichothecium roseum</name>
    <dbReference type="NCBI Taxonomy" id="47278"/>
    <lineage>
        <taxon>Eukaryota</taxon>
        <taxon>Fungi</taxon>
        <taxon>Dikarya</taxon>
        <taxon>Ascomycota</taxon>
        <taxon>Pezizomycotina</taxon>
        <taxon>Sordariomycetes</taxon>
        <taxon>Hypocreomycetidae</taxon>
        <taxon>Hypocreales</taxon>
        <taxon>Hypocreales incertae sedis</taxon>
        <taxon>Trichothecium</taxon>
    </lineage>
</organism>
<accession>A0ACC0VCL2</accession>
<proteinExistence type="predicted"/>
<dbReference type="Proteomes" id="UP001163324">
    <property type="component" value="Chromosome 1"/>
</dbReference>
<evidence type="ECO:0000313" key="2">
    <source>
        <dbReference type="Proteomes" id="UP001163324"/>
    </source>
</evidence>
<reference evidence="1" key="1">
    <citation type="submission" date="2022-10" db="EMBL/GenBank/DDBJ databases">
        <title>Complete Genome of Trichothecium roseum strain YXFP-22015, a Plant Pathogen Isolated from Citrus.</title>
        <authorList>
            <person name="Wang Y."/>
            <person name="Zhu L."/>
        </authorList>
    </citation>
    <scope>NUCLEOTIDE SEQUENCE</scope>
    <source>
        <strain evidence="1">YXFP-22015</strain>
    </source>
</reference>
<dbReference type="EMBL" id="CM047940">
    <property type="protein sequence ID" value="KAI9903868.1"/>
    <property type="molecule type" value="Genomic_DNA"/>
</dbReference>
<evidence type="ECO:0000313" key="1">
    <source>
        <dbReference type="EMBL" id="KAI9903868.1"/>
    </source>
</evidence>
<gene>
    <name evidence="1" type="ORF">N3K66_000397</name>
</gene>
<comment type="caution">
    <text evidence="1">The sequence shown here is derived from an EMBL/GenBank/DDBJ whole genome shotgun (WGS) entry which is preliminary data.</text>
</comment>
<name>A0ACC0VCL2_9HYPO</name>
<sequence length="427" mass="45227">MLPQDFFLRIPSSTALLVISHLIASATSIALPQQTKTIEFRELNVRPWPLDSAPAPTAAVELNDLFRRQQLNTVCGYIGGDPDLPATCSAGSHCAVDVENGAVGCCPDGGSCTTGVYTGCVDGNSPPQNELNPYVYTCKGGDMCYQNKFEGGFSQYGCGSTTGMDATVSLSASGKDAIDMTSLSLQLTEPVSTLSEPTTLGTKTSESSQSSETDSTATSETTTSDKTSSTSEPTETNDDDDDNDEELAAPKNDDNKPNTGLIVGATIGGIAGLALIALALSWAIRRKRGNSRQGPGQNTDTKYISSPVADHFAPLPSIREVDEAQMPRQVPLAHSGSISDDSREGHLDPNRPAEYQTVSPASAIAAPSALGGSGPLDSDRAPLTEYNNAMYGIHEEDDGQQQQYQRSGGSGGFWHQNRQQSRNLMWM</sequence>
<protein>
    <submittedName>
        <fullName evidence="1">Uncharacterized protein</fullName>
    </submittedName>
</protein>
<keyword evidence="2" id="KW-1185">Reference proteome</keyword>